<evidence type="ECO:0000256" key="7">
    <source>
        <dbReference type="ARBA" id="ARBA00040674"/>
    </source>
</evidence>
<keyword evidence="6" id="KW-0539">Nucleus</keyword>
<dbReference type="GO" id="GO:0033065">
    <property type="term" value="C:Rad51C-XRCC3 complex"/>
    <property type="evidence" value="ECO:0007669"/>
    <property type="project" value="TreeGrafter"/>
</dbReference>
<keyword evidence="11" id="KW-1185">Reference proteome</keyword>
<dbReference type="SMART" id="SM00382">
    <property type="entry name" value="AAA"/>
    <property type="match status" value="1"/>
</dbReference>
<feature type="compositionally biased region" description="Gly residues" evidence="8">
    <location>
        <begin position="230"/>
        <end position="240"/>
    </location>
</feature>
<keyword evidence="5" id="KW-0234">DNA repair</keyword>
<dbReference type="InterPro" id="IPR027417">
    <property type="entry name" value="P-loop_NTPase"/>
</dbReference>
<evidence type="ECO:0000256" key="6">
    <source>
        <dbReference type="ARBA" id="ARBA00023242"/>
    </source>
</evidence>
<evidence type="ECO:0000313" key="10">
    <source>
        <dbReference type="EMBL" id="CCD16262.1"/>
    </source>
</evidence>
<dbReference type="GO" id="GO:0000400">
    <property type="term" value="F:four-way junction DNA binding"/>
    <property type="evidence" value="ECO:0007669"/>
    <property type="project" value="TreeGrafter"/>
</dbReference>
<evidence type="ECO:0000256" key="3">
    <source>
        <dbReference type="ARBA" id="ARBA00022763"/>
    </source>
</evidence>
<evidence type="ECO:0000256" key="2">
    <source>
        <dbReference type="ARBA" id="ARBA00022741"/>
    </source>
</evidence>
<evidence type="ECO:0000256" key="5">
    <source>
        <dbReference type="ARBA" id="ARBA00023204"/>
    </source>
</evidence>
<dbReference type="GO" id="GO:0140664">
    <property type="term" value="F:ATP-dependent DNA damage sensor activity"/>
    <property type="evidence" value="ECO:0007669"/>
    <property type="project" value="InterPro"/>
</dbReference>
<feature type="region of interest" description="Disordered" evidence="8">
    <location>
        <begin position="223"/>
        <end position="268"/>
    </location>
</feature>
<dbReference type="GO" id="GO:0005524">
    <property type="term" value="F:ATP binding"/>
    <property type="evidence" value="ECO:0007669"/>
    <property type="project" value="UniProtKB-KW"/>
</dbReference>
<dbReference type="GO" id="GO:0000707">
    <property type="term" value="P:meiotic DNA recombinase assembly"/>
    <property type="evidence" value="ECO:0007669"/>
    <property type="project" value="TreeGrafter"/>
</dbReference>
<dbReference type="VEuPathDB" id="TriTrypDB:TcIL3000_0_12100"/>
<evidence type="ECO:0000256" key="4">
    <source>
        <dbReference type="ARBA" id="ARBA00022840"/>
    </source>
</evidence>
<dbReference type="SUPFAM" id="SSF52540">
    <property type="entry name" value="P-loop containing nucleoside triphosphate hydrolases"/>
    <property type="match status" value="1"/>
</dbReference>
<proteinExistence type="predicted"/>
<dbReference type="Gene3D" id="3.40.50.300">
    <property type="entry name" value="P-loop containing nucleotide triphosphate hydrolases"/>
    <property type="match status" value="1"/>
</dbReference>
<dbReference type="GO" id="GO:0005657">
    <property type="term" value="C:replication fork"/>
    <property type="evidence" value="ECO:0007669"/>
    <property type="project" value="TreeGrafter"/>
</dbReference>
<dbReference type="InterPro" id="IPR013632">
    <property type="entry name" value="Rad51_C"/>
</dbReference>
<dbReference type="Pfam" id="PF08423">
    <property type="entry name" value="Rad51"/>
    <property type="match status" value="1"/>
</dbReference>
<organism evidence="10 11">
    <name type="scientific">Trypanosoma congolense (strain IL3000)</name>
    <dbReference type="NCBI Taxonomy" id="1068625"/>
    <lineage>
        <taxon>Eukaryota</taxon>
        <taxon>Discoba</taxon>
        <taxon>Euglenozoa</taxon>
        <taxon>Kinetoplastea</taxon>
        <taxon>Metakinetoplastina</taxon>
        <taxon>Trypanosomatida</taxon>
        <taxon>Trypanosomatidae</taxon>
        <taxon>Trypanosoma</taxon>
        <taxon>Nannomonas</taxon>
    </lineage>
</organism>
<evidence type="ECO:0000256" key="1">
    <source>
        <dbReference type="ARBA" id="ARBA00004123"/>
    </source>
</evidence>
<accession>F9WG32</accession>
<dbReference type="GO" id="GO:0007131">
    <property type="term" value="P:reciprocal meiotic recombination"/>
    <property type="evidence" value="ECO:0007669"/>
    <property type="project" value="TreeGrafter"/>
</dbReference>
<dbReference type="EMBL" id="CAEQ01002225">
    <property type="protein sequence ID" value="CCD16262.1"/>
    <property type="molecule type" value="Genomic_DNA"/>
</dbReference>
<dbReference type="Proteomes" id="UP000000702">
    <property type="component" value="Unassembled WGS sequence"/>
</dbReference>
<dbReference type="InterPro" id="IPR020588">
    <property type="entry name" value="RecA_ATP-bd"/>
</dbReference>
<gene>
    <name evidence="10" type="ORF">TCIL3000_0_12100</name>
</gene>
<evidence type="ECO:0000313" key="11">
    <source>
        <dbReference type="Proteomes" id="UP000000702"/>
    </source>
</evidence>
<reference evidence="11" key="1">
    <citation type="submission" date="2011-07" db="EMBL/GenBank/DDBJ databases">
        <title>Divergent evolution of antigenic variation in African trypanosomes.</title>
        <authorList>
            <person name="Jackson A.P."/>
            <person name="Berry A."/>
            <person name="Allison H.C."/>
            <person name="Burton P."/>
            <person name="Anderson J."/>
            <person name="Aslett M."/>
            <person name="Brown R."/>
            <person name="Corton N."/>
            <person name="Harris D."/>
            <person name="Hauser H."/>
            <person name="Gamble J."/>
            <person name="Gilderthorp R."/>
            <person name="McQuillan J."/>
            <person name="Quail M.A."/>
            <person name="Sanders M."/>
            <person name="Van Tonder A."/>
            <person name="Ginger M.L."/>
            <person name="Donelson J.E."/>
            <person name="Field M.C."/>
            <person name="Barry J.D."/>
            <person name="Berriman M."/>
            <person name="Hertz-Fowler C."/>
        </authorList>
    </citation>
    <scope>NUCLEOTIDE SEQUENCE [LARGE SCALE GENOMIC DNA]</scope>
    <source>
        <strain evidence="11">IL3000</strain>
    </source>
</reference>
<dbReference type="PANTHER" id="PTHR46239:SF1">
    <property type="entry name" value="DNA REPAIR PROTEIN RAD51 HOMOLOG 3"/>
    <property type="match status" value="1"/>
</dbReference>
<feature type="compositionally biased region" description="Low complexity" evidence="8">
    <location>
        <begin position="254"/>
        <end position="268"/>
    </location>
</feature>
<sequence>MSVEHCDSLRPSIKAKLQNAGFLWLRDVHRYAQGGTAYDVLSVGEHASGSRDSNAASRLQQVCPQLTRDEAVEVVLCAMSLSESQGITGSCDVAPTIRSLRDLLELGEATELESVTSLCRSLDVLLGGGPRVGAVTELCGPPGVGKTQLSMQLAVNCLLPKELGGLDGGCLFIDTEGSFLSERFCEIAQAAVNHVEKIVSHRESVGIGCGNVVVAEKTNRANTEFPKDGLNGGESPGGVRGSPSGRGRKRTRSGSKTPVRVPSSTVSVTPVPSPAASITVAASSFTVDRILGGTKYVRVVDVTSLMALLNTLPAYISRYPEIRMVIIDSIAFPFRSFAQLGAQSHDLENTEKYSGKGKGVNAFDGQIGTSDGSTSPKKLNWQRTRLIFRCGQLLQRYAREMKLCIVVSNQMTSRLADGCKDPGQFRMLVPALGDSWAYGLSTRLLLSYQHDALHQNMAEKHAEKTNGNMVFITQSAGGTANSNVVQHRVARLVKSPTEARGQCCFSISSMGVRDVFQVTF</sequence>
<keyword evidence="2" id="KW-0547">Nucleotide-binding</keyword>
<dbReference type="AlphaFoldDB" id="F9WG32"/>
<keyword evidence="3" id="KW-0227">DNA damage</keyword>
<name>F9WG32_TRYCI</name>
<dbReference type="InterPro" id="IPR052093">
    <property type="entry name" value="HR_Repair_Mediator"/>
</dbReference>
<dbReference type="PROSITE" id="PS50162">
    <property type="entry name" value="RECA_2"/>
    <property type="match status" value="1"/>
</dbReference>
<feature type="domain" description="RecA family profile 1" evidence="9">
    <location>
        <begin position="111"/>
        <end position="411"/>
    </location>
</feature>
<evidence type="ECO:0000259" key="9">
    <source>
        <dbReference type="PROSITE" id="PS50162"/>
    </source>
</evidence>
<dbReference type="GO" id="GO:0008821">
    <property type="term" value="F:crossover junction DNA endonuclease activity"/>
    <property type="evidence" value="ECO:0007669"/>
    <property type="project" value="TreeGrafter"/>
</dbReference>
<dbReference type="InterPro" id="IPR003593">
    <property type="entry name" value="AAA+_ATPase"/>
</dbReference>
<comment type="subcellular location">
    <subcellularLocation>
        <location evidence="1">Nucleus</location>
    </subcellularLocation>
</comment>
<dbReference type="GO" id="GO:0033063">
    <property type="term" value="C:Rad51B-Rad51C-Rad51D-XRCC2 complex"/>
    <property type="evidence" value="ECO:0007669"/>
    <property type="project" value="TreeGrafter"/>
</dbReference>
<dbReference type="PANTHER" id="PTHR46239">
    <property type="entry name" value="DNA REPAIR PROTEIN RAD51 HOMOLOG 3 RAD51C"/>
    <property type="match status" value="1"/>
</dbReference>
<comment type="caution">
    <text evidence="10">The sequence shown here is derived from an EMBL/GenBank/DDBJ whole genome shotgun (WGS) entry which is preliminary data.</text>
</comment>
<reference evidence="10 11" key="2">
    <citation type="journal article" date="2012" name="Proc. Natl. Acad. Sci. U.S.A.">
        <title>Antigenic diversity is generated by distinct evolutionary mechanisms in African trypanosome species.</title>
        <authorList>
            <person name="Jackson A.P."/>
            <person name="Berry A."/>
            <person name="Aslett M."/>
            <person name="Allison H.C."/>
            <person name="Burton P."/>
            <person name="Vavrova-Anderson J."/>
            <person name="Brown R."/>
            <person name="Browne H."/>
            <person name="Corton N."/>
            <person name="Hauser H."/>
            <person name="Gamble J."/>
            <person name="Gilderthorp R."/>
            <person name="Marcello L."/>
            <person name="McQuillan J."/>
            <person name="Otto T.D."/>
            <person name="Quail M.A."/>
            <person name="Sanders M.J."/>
            <person name="van Tonder A."/>
            <person name="Ginger M.L."/>
            <person name="Field M.C."/>
            <person name="Barry J.D."/>
            <person name="Hertz-Fowler C."/>
            <person name="Berriman M."/>
        </authorList>
    </citation>
    <scope>NUCLEOTIDE SEQUENCE [LARGE SCALE GENOMIC DNA]</scope>
    <source>
        <strain evidence="10 11">IL3000</strain>
    </source>
</reference>
<protein>
    <recommendedName>
        <fullName evidence="7">DNA repair protein RAD51 homolog 3</fullName>
    </recommendedName>
</protein>
<evidence type="ECO:0000256" key="8">
    <source>
        <dbReference type="SAM" id="MobiDB-lite"/>
    </source>
</evidence>
<keyword evidence="4" id="KW-0067">ATP-binding</keyword>